<dbReference type="Proteomes" id="UP000076552">
    <property type="component" value="Unassembled WGS sequence"/>
</dbReference>
<evidence type="ECO:0000259" key="2">
    <source>
        <dbReference type="Pfam" id="PF12756"/>
    </source>
</evidence>
<proteinExistence type="predicted"/>
<dbReference type="Pfam" id="PF12756">
    <property type="entry name" value="zf-C2H2_2"/>
    <property type="match status" value="1"/>
</dbReference>
<dbReference type="PANTHER" id="PTHR13182:SF8">
    <property type="entry name" value="CYTOPLASMIC 60S SUBUNIT BIOGENESIS FACTOR ZNF622"/>
    <property type="match status" value="1"/>
</dbReference>
<accession>A0A161VWN4</accession>
<dbReference type="EMBL" id="LFIV01000005">
    <property type="protein sequence ID" value="KZL77845.1"/>
    <property type="molecule type" value="Genomic_DNA"/>
</dbReference>
<evidence type="ECO:0000313" key="3">
    <source>
        <dbReference type="EMBL" id="KZL77845.1"/>
    </source>
</evidence>
<dbReference type="PANTHER" id="PTHR13182">
    <property type="entry name" value="ZINC FINGER PROTEIN 622"/>
    <property type="match status" value="1"/>
</dbReference>
<dbReference type="InterPro" id="IPR040025">
    <property type="entry name" value="Znf622/Rei1/Reh1"/>
</dbReference>
<dbReference type="GO" id="GO:0042273">
    <property type="term" value="P:ribosomal large subunit biogenesis"/>
    <property type="evidence" value="ECO:0007669"/>
    <property type="project" value="TreeGrafter"/>
</dbReference>
<gene>
    <name evidence="3" type="ORF">CT0861_02739</name>
</gene>
<feature type="domain" description="ZN622/Rei1/Reh1 zinc finger C2H2-type" evidence="2">
    <location>
        <begin position="50"/>
        <end position="145"/>
    </location>
</feature>
<evidence type="ECO:0000313" key="4">
    <source>
        <dbReference type="Proteomes" id="UP000076552"/>
    </source>
</evidence>
<dbReference type="AlphaFoldDB" id="A0A161VWN4"/>
<dbReference type="STRING" id="708197.A0A161VWN4"/>
<evidence type="ECO:0000256" key="1">
    <source>
        <dbReference type="SAM" id="MobiDB-lite"/>
    </source>
</evidence>
<reference evidence="3 4" key="1">
    <citation type="submission" date="2015-06" db="EMBL/GenBank/DDBJ databases">
        <title>Survival trade-offs in plant roots during colonization by closely related pathogenic and mutualistic fungi.</title>
        <authorList>
            <person name="Hacquard S."/>
            <person name="Kracher B."/>
            <person name="Hiruma K."/>
            <person name="Weinman A."/>
            <person name="Muench P."/>
            <person name="Garrido Oter R."/>
            <person name="Ver Loren van Themaat E."/>
            <person name="Dallerey J.-F."/>
            <person name="Damm U."/>
            <person name="Henrissat B."/>
            <person name="Lespinet O."/>
            <person name="Thon M."/>
            <person name="Kemen E."/>
            <person name="McHardy A.C."/>
            <person name="Schulze-Lefert P."/>
            <person name="O'Connell R.J."/>
        </authorList>
    </citation>
    <scope>NUCLEOTIDE SEQUENCE [LARGE SCALE GENOMIC DNA]</scope>
    <source>
        <strain evidence="3 4">0861</strain>
    </source>
</reference>
<name>A0A161VWN4_9PEZI</name>
<comment type="caution">
    <text evidence="3">The sequence shown here is derived from an EMBL/GenBank/DDBJ whole genome shotgun (WGS) entry which is preliminary data.</text>
</comment>
<keyword evidence="4" id="KW-1185">Reference proteome</keyword>
<dbReference type="InterPro" id="IPR041661">
    <property type="entry name" value="ZN622/Rei1/Reh1_Znf-C2H2"/>
</dbReference>
<protein>
    <submittedName>
        <fullName evidence="3">C2H2 finger domain containing protein</fullName>
    </submittedName>
</protein>
<organism evidence="3 4">
    <name type="scientific">Colletotrichum tofieldiae</name>
    <dbReference type="NCBI Taxonomy" id="708197"/>
    <lineage>
        <taxon>Eukaryota</taxon>
        <taxon>Fungi</taxon>
        <taxon>Dikarya</taxon>
        <taxon>Ascomycota</taxon>
        <taxon>Pezizomycotina</taxon>
        <taxon>Sordariomycetes</taxon>
        <taxon>Hypocreomycetidae</taxon>
        <taxon>Glomerellales</taxon>
        <taxon>Glomerellaceae</taxon>
        <taxon>Colletotrichum</taxon>
        <taxon>Colletotrichum spaethianum species complex</taxon>
    </lineage>
</organism>
<feature type="region of interest" description="Disordered" evidence="1">
    <location>
        <begin position="1"/>
        <end position="41"/>
    </location>
</feature>
<dbReference type="GO" id="GO:0030687">
    <property type="term" value="C:preribosome, large subunit precursor"/>
    <property type="evidence" value="ECO:0007669"/>
    <property type="project" value="TreeGrafter"/>
</dbReference>
<feature type="compositionally biased region" description="Basic and acidic residues" evidence="1">
    <location>
        <begin position="1"/>
        <end position="19"/>
    </location>
</feature>
<sequence>MASENGEVRVETSSLDERFSGLTLEDLDEEQSESFDGSEASFDSFDPTRCLFCNCHREGLYENLDHMRKRHGMIIPYPDNLIIDLETLVKYLHLVIYEYTECLYCGSVRNTPQAAQQHMTGKGHCKIDIEKEHSEFKDFYDLESNKDSKGDGFGDLRSITFVGAKGETRRLPSGKRVTYRRTKKARNHRRFNSEEDTDTFSLLEDREYSQDPKTTTSLVVDNGKKKDLVAAEKQNDLFNKQLVTMRQGDRLALMHLPVPQQRALVAKAKKQQEMWNRFESDQAIKRQCKTMAK</sequence>